<feature type="domain" description="Fatty acid desaturase" evidence="13">
    <location>
        <begin position="50"/>
        <end position="253"/>
    </location>
</feature>
<dbReference type="EC" id="1.14.19.-" evidence="14"/>
<dbReference type="Proteomes" id="UP001484239">
    <property type="component" value="Unassembled WGS sequence"/>
</dbReference>
<dbReference type="InterPro" id="IPR015876">
    <property type="entry name" value="Acyl-CoA_DS"/>
</dbReference>
<name>A0ABU9E9R9_9BACT</name>
<keyword evidence="10 12" id="KW-0472">Membrane</keyword>
<organism evidence="14 15">
    <name type="scientific">Gaopeijia maritima</name>
    <dbReference type="NCBI Taxonomy" id="3119007"/>
    <lineage>
        <taxon>Bacteria</taxon>
        <taxon>Pseudomonadati</taxon>
        <taxon>Gemmatimonadota</taxon>
        <taxon>Longimicrobiia</taxon>
        <taxon>Gaopeijiales</taxon>
        <taxon>Gaopeijiaceae</taxon>
        <taxon>Gaopeijia</taxon>
    </lineage>
</organism>
<sequence length="395" mass="45310">MHPEHPAARHAHGHAEPHDDIIYPTAIPFVLVHLACLGAIWTGVSAASITVAVVLYLVRMWGITAAFHRYFSHRSYKTSRVMQFILAFIGQTSAQRGVIWWAAIHRHHHLHSDTEEDIHSPRHMGFFHSHVGWIFRPMRATADYSAVPDLTRYPELVWLDRLHLLPAILLAVACYAFGGWEMLVVGFFWSTVVLYHCVFFINSLAHVVGSQRYLTGDDSRNNWWLALITLGEGWHNNHHHYQSATAQGWRWYEVDISYYVLKVMSWVGLVWDLRAPPERVLKNEQPVGRKVLEKVAAQVAATVPVERLAFELRERWERSHVLDDLREAARRTREDAEARLEALTLPHLPSLEELEARAREMFDEQPAIGDIAARAREMVLEALSAHLLDPMPDPA</sequence>
<keyword evidence="3" id="KW-0444">Lipid biosynthesis</keyword>
<keyword evidence="4 12" id="KW-0812">Transmembrane</keyword>
<keyword evidence="5" id="KW-0276">Fatty acid metabolism</keyword>
<dbReference type="CDD" id="cd03505">
    <property type="entry name" value="Delta9-FADS-like"/>
    <property type="match status" value="1"/>
</dbReference>
<evidence type="ECO:0000256" key="11">
    <source>
        <dbReference type="ARBA" id="ARBA00023160"/>
    </source>
</evidence>
<evidence type="ECO:0000256" key="5">
    <source>
        <dbReference type="ARBA" id="ARBA00022832"/>
    </source>
</evidence>
<dbReference type="PANTHER" id="PTHR11351">
    <property type="entry name" value="ACYL-COA DESATURASE"/>
    <property type="match status" value="1"/>
</dbReference>
<reference evidence="14 15" key="1">
    <citation type="submission" date="2024-02" db="EMBL/GenBank/DDBJ databases">
        <title>A novel Gemmatimonadota bacterium.</title>
        <authorList>
            <person name="Du Z.-J."/>
            <person name="Ye Y.-Q."/>
        </authorList>
    </citation>
    <scope>NUCLEOTIDE SEQUENCE [LARGE SCALE GENOMIC DNA]</scope>
    <source>
        <strain evidence="14 15">DH-20</strain>
    </source>
</reference>
<accession>A0ABU9E9R9</accession>
<keyword evidence="7 14" id="KW-0560">Oxidoreductase</keyword>
<comment type="subcellular location">
    <subcellularLocation>
        <location evidence="1">Membrane</location>
        <topology evidence="1">Multi-pass membrane protein</topology>
    </subcellularLocation>
</comment>
<proteinExistence type="inferred from homology"/>
<evidence type="ECO:0000313" key="14">
    <source>
        <dbReference type="EMBL" id="MEK9501497.1"/>
    </source>
</evidence>
<protein>
    <submittedName>
        <fullName evidence="14">Fatty acid desaturase</fullName>
        <ecNumber evidence="14">1.14.19.-</ecNumber>
    </submittedName>
</protein>
<dbReference type="Pfam" id="PF00487">
    <property type="entry name" value="FA_desaturase"/>
    <property type="match status" value="1"/>
</dbReference>
<evidence type="ECO:0000313" key="15">
    <source>
        <dbReference type="Proteomes" id="UP001484239"/>
    </source>
</evidence>
<feature type="transmembrane region" description="Helical" evidence="12">
    <location>
        <begin position="162"/>
        <end position="180"/>
    </location>
</feature>
<keyword evidence="9" id="KW-0443">Lipid metabolism</keyword>
<evidence type="ECO:0000256" key="12">
    <source>
        <dbReference type="SAM" id="Phobius"/>
    </source>
</evidence>
<dbReference type="InterPro" id="IPR005804">
    <property type="entry name" value="FA_desaturase_dom"/>
</dbReference>
<feature type="transmembrane region" description="Helical" evidence="12">
    <location>
        <begin position="186"/>
        <end position="205"/>
    </location>
</feature>
<dbReference type="EMBL" id="JBBHLI010000006">
    <property type="protein sequence ID" value="MEK9501497.1"/>
    <property type="molecule type" value="Genomic_DNA"/>
</dbReference>
<evidence type="ECO:0000256" key="10">
    <source>
        <dbReference type="ARBA" id="ARBA00023136"/>
    </source>
</evidence>
<keyword evidence="11" id="KW-0275">Fatty acid biosynthesis</keyword>
<evidence type="ECO:0000256" key="9">
    <source>
        <dbReference type="ARBA" id="ARBA00023098"/>
    </source>
</evidence>
<feature type="transmembrane region" description="Helical" evidence="12">
    <location>
        <begin position="21"/>
        <end position="41"/>
    </location>
</feature>
<evidence type="ECO:0000256" key="6">
    <source>
        <dbReference type="ARBA" id="ARBA00022989"/>
    </source>
</evidence>
<comment type="caution">
    <text evidence="14">The sequence shown here is derived from an EMBL/GenBank/DDBJ whole genome shotgun (WGS) entry which is preliminary data.</text>
</comment>
<dbReference type="PRINTS" id="PR00075">
    <property type="entry name" value="FACDDSATRASE"/>
</dbReference>
<keyword evidence="8" id="KW-0408">Iron</keyword>
<feature type="transmembrane region" description="Helical" evidence="12">
    <location>
        <begin position="47"/>
        <end position="67"/>
    </location>
</feature>
<dbReference type="PANTHER" id="PTHR11351:SF31">
    <property type="entry name" value="DESATURASE 1, ISOFORM A-RELATED"/>
    <property type="match status" value="1"/>
</dbReference>
<evidence type="ECO:0000256" key="7">
    <source>
        <dbReference type="ARBA" id="ARBA00023002"/>
    </source>
</evidence>
<evidence type="ECO:0000256" key="2">
    <source>
        <dbReference type="ARBA" id="ARBA00008749"/>
    </source>
</evidence>
<dbReference type="RefSeq" id="WP_405281695.1">
    <property type="nucleotide sequence ID" value="NZ_CP144380.1"/>
</dbReference>
<keyword evidence="15" id="KW-1185">Reference proteome</keyword>
<keyword evidence="6 12" id="KW-1133">Transmembrane helix</keyword>
<evidence type="ECO:0000256" key="3">
    <source>
        <dbReference type="ARBA" id="ARBA00022516"/>
    </source>
</evidence>
<evidence type="ECO:0000259" key="13">
    <source>
        <dbReference type="Pfam" id="PF00487"/>
    </source>
</evidence>
<comment type="similarity">
    <text evidence="2">Belongs to the fatty acid desaturase type 2 family.</text>
</comment>
<gene>
    <name evidence="14" type="ORF">WI372_10955</name>
</gene>
<evidence type="ECO:0000256" key="4">
    <source>
        <dbReference type="ARBA" id="ARBA00022692"/>
    </source>
</evidence>
<evidence type="ECO:0000256" key="1">
    <source>
        <dbReference type="ARBA" id="ARBA00004141"/>
    </source>
</evidence>
<evidence type="ECO:0000256" key="8">
    <source>
        <dbReference type="ARBA" id="ARBA00023004"/>
    </source>
</evidence>
<dbReference type="GO" id="GO:0016491">
    <property type="term" value="F:oxidoreductase activity"/>
    <property type="evidence" value="ECO:0007669"/>
    <property type="project" value="UniProtKB-KW"/>
</dbReference>